<gene>
    <name evidence="2" type="ORF">M011DRAFT_471313</name>
</gene>
<feature type="region of interest" description="Disordered" evidence="1">
    <location>
        <begin position="1"/>
        <end position="59"/>
    </location>
</feature>
<dbReference type="AlphaFoldDB" id="A0A6A6V1S7"/>
<feature type="region of interest" description="Disordered" evidence="1">
    <location>
        <begin position="72"/>
        <end position="93"/>
    </location>
</feature>
<reference evidence="2" key="1">
    <citation type="journal article" date="2020" name="Stud. Mycol.">
        <title>101 Dothideomycetes genomes: a test case for predicting lifestyles and emergence of pathogens.</title>
        <authorList>
            <person name="Haridas S."/>
            <person name="Albert R."/>
            <person name="Binder M."/>
            <person name="Bloem J."/>
            <person name="Labutti K."/>
            <person name="Salamov A."/>
            <person name="Andreopoulos B."/>
            <person name="Baker S."/>
            <person name="Barry K."/>
            <person name="Bills G."/>
            <person name="Bluhm B."/>
            <person name="Cannon C."/>
            <person name="Castanera R."/>
            <person name="Culley D."/>
            <person name="Daum C."/>
            <person name="Ezra D."/>
            <person name="Gonzalez J."/>
            <person name="Henrissat B."/>
            <person name="Kuo A."/>
            <person name="Liang C."/>
            <person name="Lipzen A."/>
            <person name="Lutzoni F."/>
            <person name="Magnuson J."/>
            <person name="Mondo S."/>
            <person name="Nolan M."/>
            <person name="Ohm R."/>
            <person name="Pangilinan J."/>
            <person name="Park H.-J."/>
            <person name="Ramirez L."/>
            <person name="Alfaro M."/>
            <person name="Sun H."/>
            <person name="Tritt A."/>
            <person name="Yoshinaga Y."/>
            <person name="Zwiers L.-H."/>
            <person name="Turgeon B."/>
            <person name="Goodwin S."/>
            <person name="Spatafora J."/>
            <person name="Crous P."/>
            <person name="Grigoriev I."/>
        </authorList>
    </citation>
    <scope>NUCLEOTIDE SEQUENCE</scope>
    <source>
        <strain evidence="2">CBS 119925</strain>
    </source>
</reference>
<feature type="compositionally biased region" description="Basic and acidic residues" evidence="1">
    <location>
        <begin position="14"/>
        <end position="25"/>
    </location>
</feature>
<name>A0A6A6V1S7_9PLEO</name>
<dbReference type="Proteomes" id="UP000799440">
    <property type="component" value="Unassembled WGS sequence"/>
</dbReference>
<sequence length="383" mass="42287">MDPRLSSYGQGQHLRVDTVRQEQTHQRFSWQNIPDEEAPPYEPTQQYQQRTRARSNDNTRAFSYAQTPIEYRNPHLDSTTCPPLPTSPSTTPGYPQPIQTTDMKQGVSVNTSAARNQAQAQPFSPDCILPTRSSNHARNMSNLSPLETNLPQHPPPPVPKIPQVQPLQADSLPQKTPISATAKNRLSTAPYTPHGFATTTTNNANPNATIPFSPPAPHNPTPLSFPLHQPGQIPHPNATPSDPTFSSSLCSCSNDLSTCVTGLFCPCILYGRTSYRLSRKSDKKDPTDMLGYKATNGSCMLMSISCGLWWLFPALQRTRVRHAYKIAGSLSRDIVVGCCCCCCVAVQNEREVRTREESASRRMGPAGGMGYSAPEMMMYKPQR</sequence>
<dbReference type="EMBL" id="MU006596">
    <property type="protein sequence ID" value="KAF2743570.1"/>
    <property type="molecule type" value="Genomic_DNA"/>
</dbReference>
<dbReference type="OrthoDB" id="1045822at2759"/>
<keyword evidence="3" id="KW-1185">Reference proteome</keyword>
<organism evidence="2 3">
    <name type="scientific">Sporormia fimetaria CBS 119925</name>
    <dbReference type="NCBI Taxonomy" id="1340428"/>
    <lineage>
        <taxon>Eukaryota</taxon>
        <taxon>Fungi</taxon>
        <taxon>Dikarya</taxon>
        <taxon>Ascomycota</taxon>
        <taxon>Pezizomycotina</taxon>
        <taxon>Dothideomycetes</taxon>
        <taxon>Pleosporomycetidae</taxon>
        <taxon>Pleosporales</taxon>
        <taxon>Sporormiaceae</taxon>
        <taxon>Sporormia</taxon>
    </lineage>
</organism>
<protein>
    <submittedName>
        <fullName evidence="2">PLAC8-domain-containing protein</fullName>
    </submittedName>
</protein>
<accession>A0A6A6V1S7</accession>
<dbReference type="InterPro" id="IPR006461">
    <property type="entry name" value="PLAC_motif_containing"/>
</dbReference>
<feature type="compositionally biased region" description="Low complexity" evidence="1">
    <location>
        <begin position="197"/>
        <end position="209"/>
    </location>
</feature>
<evidence type="ECO:0000313" key="2">
    <source>
        <dbReference type="EMBL" id="KAF2743570.1"/>
    </source>
</evidence>
<feature type="compositionally biased region" description="Polar residues" evidence="1">
    <location>
        <begin position="43"/>
        <end position="59"/>
    </location>
</feature>
<dbReference type="Pfam" id="PF04749">
    <property type="entry name" value="PLAC8"/>
    <property type="match status" value="1"/>
</dbReference>
<dbReference type="PANTHER" id="PTHR15907">
    <property type="entry name" value="DUF614 FAMILY PROTEIN-RELATED"/>
    <property type="match status" value="1"/>
</dbReference>
<dbReference type="NCBIfam" id="TIGR01571">
    <property type="entry name" value="A_thal_Cys_rich"/>
    <property type="match status" value="1"/>
</dbReference>
<feature type="region of interest" description="Disordered" evidence="1">
    <location>
        <begin position="185"/>
        <end position="240"/>
    </location>
</feature>
<proteinExistence type="predicted"/>
<evidence type="ECO:0000313" key="3">
    <source>
        <dbReference type="Proteomes" id="UP000799440"/>
    </source>
</evidence>
<evidence type="ECO:0000256" key="1">
    <source>
        <dbReference type="SAM" id="MobiDB-lite"/>
    </source>
</evidence>